<sequence>MEEEGPRGDMTIQSGLSNSTESIDSMKALTAAIEAANAQVHGPASQHVSNSTMTVSTPTPSILSRGPVVENHRDVYRKEALRKGKCLSIGIQVSSVPALQQCDSSCTDLDMPDLLDTPLDSPDTDMEVLSSGAISRQYSRDAATSTVSIQGSGNHYHACASDDFDDVGFDPSILPPPDPWIDSVTDDSLDVNFNSSAILEAVQRSVCHRDGRWFLKLLQAETDRMEGWCQQMELDQRDNDLPEDILGKIRSAIGSAQLLMSQKFQQFRELCEENLNPNAHPRPVASDLAGFWDMLQLSIENISLKFDELHQLRANNWRPLDPPERKERRLPPPVPKKPPKGPHHHPPLARDRSLESSEKQRQEARKRLLAAKRAASVRQNSATESADSIEIYIPEAQTRL</sequence>
<dbReference type="AlphaFoldDB" id="A0A5J5D4G6"/>
<name>A0A5J5D4G6_9PERO</name>
<feature type="region of interest" description="Disordered" evidence="2">
    <location>
        <begin position="317"/>
        <end position="400"/>
    </location>
</feature>
<dbReference type="Pfam" id="PF03359">
    <property type="entry name" value="GKAP"/>
    <property type="match status" value="1"/>
</dbReference>
<keyword evidence="4" id="KW-1185">Reference proteome</keyword>
<gene>
    <name evidence="3" type="ORF">FQN60_016438</name>
</gene>
<dbReference type="GO" id="GO:0098978">
    <property type="term" value="C:glutamatergic synapse"/>
    <property type="evidence" value="ECO:0007669"/>
    <property type="project" value="TreeGrafter"/>
</dbReference>
<dbReference type="EMBL" id="VOFY01000012">
    <property type="protein sequence ID" value="KAA8587576.1"/>
    <property type="molecule type" value="Genomic_DNA"/>
</dbReference>
<dbReference type="GO" id="GO:0023052">
    <property type="term" value="P:signaling"/>
    <property type="evidence" value="ECO:0007669"/>
    <property type="project" value="InterPro"/>
</dbReference>
<dbReference type="PANTHER" id="PTHR12353">
    <property type="entry name" value="DISKS LARGE-ASSOCIATED PROTEIN DAP SAP90/PSD-95-ASSOCIATED PROTEIN"/>
    <property type="match status" value="1"/>
</dbReference>
<feature type="region of interest" description="Disordered" evidence="2">
    <location>
        <begin position="42"/>
        <end position="66"/>
    </location>
</feature>
<evidence type="ECO:0000313" key="3">
    <source>
        <dbReference type="EMBL" id="KAA8587576.1"/>
    </source>
</evidence>
<dbReference type="GO" id="GO:0099572">
    <property type="term" value="C:postsynaptic specialization"/>
    <property type="evidence" value="ECO:0007669"/>
    <property type="project" value="TreeGrafter"/>
</dbReference>
<dbReference type="PANTHER" id="PTHR12353:SF7">
    <property type="entry name" value="DISKS LARGE-ASSOCIATED PROTEIN 1"/>
    <property type="match status" value="1"/>
</dbReference>
<organism evidence="3 4">
    <name type="scientific">Etheostoma spectabile</name>
    <name type="common">orangethroat darter</name>
    <dbReference type="NCBI Taxonomy" id="54343"/>
    <lineage>
        <taxon>Eukaryota</taxon>
        <taxon>Metazoa</taxon>
        <taxon>Chordata</taxon>
        <taxon>Craniata</taxon>
        <taxon>Vertebrata</taxon>
        <taxon>Euteleostomi</taxon>
        <taxon>Actinopterygii</taxon>
        <taxon>Neopterygii</taxon>
        <taxon>Teleostei</taxon>
        <taxon>Neoteleostei</taxon>
        <taxon>Acanthomorphata</taxon>
        <taxon>Eupercaria</taxon>
        <taxon>Perciformes</taxon>
        <taxon>Percoidei</taxon>
        <taxon>Percidae</taxon>
        <taxon>Etheostomatinae</taxon>
        <taxon>Etheostoma</taxon>
    </lineage>
</organism>
<evidence type="ECO:0000313" key="4">
    <source>
        <dbReference type="Proteomes" id="UP000327493"/>
    </source>
</evidence>
<feature type="compositionally biased region" description="Basic and acidic residues" evidence="2">
    <location>
        <begin position="348"/>
        <end position="366"/>
    </location>
</feature>
<proteinExistence type="inferred from homology"/>
<dbReference type="InterPro" id="IPR005026">
    <property type="entry name" value="SAPAP"/>
</dbReference>
<evidence type="ECO:0000256" key="2">
    <source>
        <dbReference type="SAM" id="MobiDB-lite"/>
    </source>
</evidence>
<reference evidence="3 4" key="1">
    <citation type="submission" date="2019-08" db="EMBL/GenBank/DDBJ databases">
        <title>A chromosome-level genome assembly, high-density linkage maps, and genome scans reveal the genomic architecture of hybrid incompatibilities underlying speciation via character displacement in darters (Percidae: Etheostominae).</title>
        <authorList>
            <person name="Moran R.L."/>
            <person name="Catchen J.M."/>
            <person name="Fuller R.C."/>
        </authorList>
    </citation>
    <scope>NUCLEOTIDE SEQUENCE [LARGE SCALE GENOMIC DNA]</scope>
    <source>
        <strain evidence="3">EspeVRDwgs_2016</strain>
        <tissue evidence="3">Muscle</tissue>
    </source>
</reference>
<accession>A0A5J5D4G6</accession>
<dbReference type="GO" id="GO:0060090">
    <property type="term" value="F:molecular adaptor activity"/>
    <property type="evidence" value="ECO:0007669"/>
    <property type="project" value="TreeGrafter"/>
</dbReference>
<protein>
    <submittedName>
        <fullName evidence="3">Uncharacterized protein</fullName>
    </submittedName>
</protein>
<feature type="compositionally biased region" description="Basic residues" evidence="2">
    <location>
        <begin position="337"/>
        <end position="347"/>
    </location>
</feature>
<dbReference type="Proteomes" id="UP000327493">
    <property type="component" value="Chromosome 12"/>
</dbReference>
<comment type="similarity">
    <text evidence="1">Belongs to the SAPAP family.</text>
</comment>
<feature type="compositionally biased region" description="Polar residues" evidence="2">
    <location>
        <begin position="46"/>
        <end position="62"/>
    </location>
</feature>
<feature type="compositionally biased region" description="Polar residues" evidence="2">
    <location>
        <begin position="377"/>
        <end position="386"/>
    </location>
</feature>
<feature type="compositionally biased region" description="Basic and acidic residues" evidence="2">
    <location>
        <begin position="321"/>
        <end position="330"/>
    </location>
</feature>
<evidence type="ECO:0000256" key="1">
    <source>
        <dbReference type="ARBA" id="ARBA00008839"/>
    </source>
</evidence>
<comment type="caution">
    <text evidence="3">The sequence shown here is derived from an EMBL/GenBank/DDBJ whole genome shotgun (WGS) entry which is preliminary data.</text>
</comment>